<dbReference type="PANTHER" id="PTHR32035">
    <property type="entry name" value="AURORA KINASE A-INTERACTING PROTEIN"/>
    <property type="match status" value="1"/>
</dbReference>
<dbReference type="STRING" id="133385.A0A2T9YPJ6"/>
<comment type="caution">
    <text evidence="7">The sequence shown here is derived from an EMBL/GenBank/DDBJ whole genome shotgun (WGS) entry which is preliminary data.</text>
</comment>
<proteinExistence type="inferred from homology"/>
<evidence type="ECO:0000259" key="6">
    <source>
        <dbReference type="SMART" id="SM01155"/>
    </source>
</evidence>
<dbReference type="GO" id="GO:0005739">
    <property type="term" value="C:mitochondrion"/>
    <property type="evidence" value="ECO:0007669"/>
    <property type="project" value="UniProtKB-SubCell"/>
</dbReference>
<name>A0A2T9YPJ6_9FUNG</name>
<feature type="domain" description="Ribosomal protein mS38 C-terminal" evidence="6">
    <location>
        <begin position="240"/>
        <end position="273"/>
    </location>
</feature>
<feature type="region of interest" description="Disordered" evidence="5">
    <location>
        <begin position="250"/>
        <end position="273"/>
    </location>
</feature>
<dbReference type="SMART" id="SM01155">
    <property type="entry name" value="DUF1713"/>
    <property type="match status" value="1"/>
</dbReference>
<evidence type="ECO:0000256" key="3">
    <source>
        <dbReference type="ARBA" id="ARBA00035647"/>
    </source>
</evidence>
<dbReference type="OrthoDB" id="5566830at2759"/>
<organism evidence="7 8">
    <name type="scientific">Smittium simulii</name>
    <dbReference type="NCBI Taxonomy" id="133385"/>
    <lineage>
        <taxon>Eukaryota</taxon>
        <taxon>Fungi</taxon>
        <taxon>Fungi incertae sedis</taxon>
        <taxon>Zoopagomycota</taxon>
        <taxon>Kickxellomycotina</taxon>
        <taxon>Harpellomycetes</taxon>
        <taxon>Harpellales</taxon>
        <taxon>Legeriomycetaceae</taxon>
        <taxon>Smittium</taxon>
    </lineage>
</organism>
<evidence type="ECO:0000313" key="7">
    <source>
        <dbReference type="EMBL" id="PVU94268.1"/>
    </source>
</evidence>
<evidence type="ECO:0000256" key="5">
    <source>
        <dbReference type="SAM" id="MobiDB-lite"/>
    </source>
</evidence>
<dbReference type="AlphaFoldDB" id="A0A2T9YPJ6"/>
<comment type="similarity">
    <text evidence="3">Belongs to the mitochondrion-specific ribosomal protein mS38 family.</text>
</comment>
<dbReference type="EMBL" id="MBFR01000097">
    <property type="protein sequence ID" value="PVU94268.1"/>
    <property type="molecule type" value="Genomic_DNA"/>
</dbReference>
<dbReference type="PANTHER" id="PTHR32035:SF3">
    <property type="entry name" value="SMALL RIBOSOMAL SUBUNIT PROTEIN MS38"/>
    <property type="match status" value="1"/>
</dbReference>
<evidence type="ECO:0000313" key="8">
    <source>
        <dbReference type="Proteomes" id="UP000245383"/>
    </source>
</evidence>
<dbReference type="InterPro" id="IPR013177">
    <property type="entry name" value="Ribosomal_mS38_C"/>
</dbReference>
<sequence length="273" mass="31077">MLRSSFKMTLTGSTRSASRRLLSTNSLFKSVNNVFVRSFSDFDTKSKKTILIPSKKVSKPSISENGGSFQSIGAPKPTKTMYNLKIKLPQWALASFYAMDRPILGMENFTEIKPTKTKKKASVLTSSTLYNSNIPKEAALPELIRLGPFAESIIGSYEKNNSKREAALDNIQDNLDNQQDYVDLFLDTIEHSINNLGSMSRRRAKTLYRRLSPYSRYTTYLNQQALDLNVGVSKNNSPMHLTSVLRKKKLKMNKHKRRKLRKRNKSLRKSLGK</sequence>
<evidence type="ECO:0000256" key="4">
    <source>
        <dbReference type="ARBA" id="ARBA00035682"/>
    </source>
</evidence>
<keyword evidence="2" id="KW-0496">Mitochondrion</keyword>
<dbReference type="Pfam" id="PF08213">
    <property type="entry name" value="COX24_C"/>
    <property type="match status" value="1"/>
</dbReference>
<reference evidence="7 8" key="1">
    <citation type="journal article" date="2018" name="MBio">
        <title>Comparative Genomics Reveals the Core Gene Toolbox for the Fungus-Insect Symbiosis.</title>
        <authorList>
            <person name="Wang Y."/>
            <person name="Stata M."/>
            <person name="Wang W."/>
            <person name="Stajich J.E."/>
            <person name="White M.M."/>
            <person name="Moncalvo J.M."/>
        </authorList>
    </citation>
    <scope>NUCLEOTIDE SEQUENCE [LARGE SCALE GENOMIC DNA]</scope>
    <source>
        <strain evidence="7 8">SWE-8-4</strain>
    </source>
</reference>
<protein>
    <recommendedName>
        <fullName evidence="4">Small ribosomal subunit protein mS38</fullName>
    </recommendedName>
</protein>
<gene>
    <name evidence="7" type="ORF">BB561_002676</name>
</gene>
<accession>A0A2T9YPJ6</accession>
<evidence type="ECO:0000256" key="1">
    <source>
        <dbReference type="ARBA" id="ARBA00004173"/>
    </source>
</evidence>
<dbReference type="Proteomes" id="UP000245383">
    <property type="component" value="Unassembled WGS sequence"/>
</dbReference>
<comment type="subcellular location">
    <subcellularLocation>
        <location evidence="1">Mitochondrion</location>
    </subcellularLocation>
</comment>
<evidence type="ECO:0000256" key="2">
    <source>
        <dbReference type="ARBA" id="ARBA00023128"/>
    </source>
</evidence>
<keyword evidence="8" id="KW-1185">Reference proteome</keyword>